<dbReference type="AlphaFoldDB" id="A0A1I5PBY9"/>
<gene>
    <name evidence="2" type="ORF">SAMN05518683_10456</name>
</gene>
<evidence type="ECO:0000313" key="3">
    <source>
        <dbReference type="Proteomes" id="UP000198892"/>
    </source>
</evidence>
<keyword evidence="1" id="KW-0472">Membrane</keyword>
<name>A0A1I5PBY9_9BACI</name>
<sequence length="76" mass="8341">MMQKVLERLFTLSLVASLTFAALMILLQVIGLVVGSGSLMVQSSEWLTQPTIILSAVFSGTAFILGYFPAYRENKK</sequence>
<reference evidence="3" key="1">
    <citation type="submission" date="2016-10" db="EMBL/GenBank/DDBJ databases">
        <authorList>
            <person name="Varghese N."/>
            <person name="Submissions S."/>
        </authorList>
    </citation>
    <scope>NUCLEOTIDE SEQUENCE [LARGE SCALE GENOMIC DNA]</scope>
    <source>
        <strain evidence="3">S7</strain>
    </source>
</reference>
<feature type="transmembrane region" description="Helical" evidence="1">
    <location>
        <begin position="51"/>
        <end position="70"/>
    </location>
</feature>
<dbReference type="STRING" id="1884432.SAMN05518683_10456"/>
<keyword evidence="3" id="KW-1185">Reference proteome</keyword>
<dbReference type="Proteomes" id="UP000198892">
    <property type="component" value="Unassembled WGS sequence"/>
</dbReference>
<evidence type="ECO:0000313" key="2">
    <source>
        <dbReference type="EMBL" id="SFP31417.1"/>
    </source>
</evidence>
<evidence type="ECO:0000256" key="1">
    <source>
        <dbReference type="SAM" id="Phobius"/>
    </source>
</evidence>
<accession>A0A1I5PBY9</accession>
<dbReference type="EMBL" id="FOXD01000004">
    <property type="protein sequence ID" value="SFP31417.1"/>
    <property type="molecule type" value="Genomic_DNA"/>
</dbReference>
<keyword evidence="1" id="KW-0812">Transmembrane</keyword>
<keyword evidence="1" id="KW-1133">Transmembrane helix</keyword>
<organism evidence="2 3">
    <name type="scientific">Salibacterium halotolerans</name>
    <dbReference type="NCBI Taxonomy" id="1884432"/>
    <lineage>
        <taxon>Bacteria</taxon>
        <taxon>Bacillati</taxon>
        <taxon>Bacillota</taxon>
        <taxon>Bacilli</taxon>
        <taxon>Bacillales</taxon>
        <taxon>Bacillaceae</taxon>
    </lineage>
</organism>
<proteinExistence type="predicted"/>
<protein>
    <submittedName>
        <fullName evidence="2">Uncharacterized protein</fullName>
    </submittedName>
</protein>